<comment type="similarity">
    <text evidence="2">Belongs to the iron-containing alcohol dehydrogenase family.</text>
</comment>
<dbReference type="AlphaFoldDB" id="A0A2L0ELS5"/>
<dbReference type="Gene3D" id="1.20.1090.10">
    <property type="entry name" value="Dehydroquinate synthase-like - alpha domain"/>
    <property type="match status" value="1"/>
</dbReference>
<dbReference type="GO" id="GO:0046872">
    <property type="term" value="F:metal ion binding"/>
    <property type="evidence" value="ECO:0007669"/>
    <property type="project" value="InterPro"/>
</dbReference>
<dbReference type="InterPro" id="IPR039697">
    <property type="entry name" value="Alcohol_dehydrogenase_Fe"/>
</dbReference>
<organism evidence="7 8">
    <name type="scientific">Sorangium cellulosum</name>
    <name type="common">Polyangium cellulosum</name>
    <dbReference type="NCBI Taxonomy" id="56"/>
    <lineage>
        <taxon>Bacteria</taxon>
        <taxon>Pseudomonadati</taxon>
        <taxon>Myxococcota</taxon>
        <taxon>Polyangia</taxon>
        <taxon>Polyangiales</taxon>
        <taxon>Polyangiaceae</taxon>
        <taxon>Sorangium</taxon>
    </lineage>
</organism>
<dbReference type="InterPro" id="IPR001670">
    <property type="entry name" value="ADH_Fe/GldA"/>
</dbReference>
<dbReference type="PANTHER" id="PTHR11496:SF102">
    <property type="entry name" value="ALCOHOL DEHYDROGENASE 4"/>
    <property type="match status" value="1"/>
</dbReference>
<evidence type="ECO:0000313" key="8">
    <source>
        <dbReference type="Proteomes" id="UP000238348"/>
    </source>
</evidence>
<dbReference type="Gene3D" id="3.40.50.1970">
    <property type="match status" value="1"/>
</dbReference>
<dbReference type="CDD" id="cd08183">
    <property type="entry name" value="Fe-ADH-like"/>
    <property type="match status" value="1"/>
</dbReference>
<dbReference type="OrthoDB" id="9778433at2"/>
<keyword evidence="3" id="KW-0560">Oxidoreductase</keyword>
<dbReference type="SUPFAM" id="SSF56796">
    <property type="entry name" value="Dehydroquinate synthase-like"/>
    <property type="match status" value="1"/>
</dbReference>
<evidence type="ECO:0000259" key="6">
    <source>
        <dbReference type="Pfam" id="PF25137"/>
    </source>
</evidence>
<evidence type="ECO:0000256" key="1">
    <source>
        <dbReference type="ARBA" id="ARBA00001962"/>
    </source>
</evidence>
<accession>A0A2L0ELS5</accession>
<dbReference type="EMBL" id="CP012673">
    <property type="protein sequence ID" value="AUX40212.1"/>
    <property type="molecule type" value="Genomic_DNA"/>
</dbReference>
<evidence type="ECO:0000259" key="5">
    <source>
        <dbReference type="Pfam" id="PF00465"/>
    </source>
</evidence>
<dbReference type="InterPro" id="IPR056798">
    <property type="entry name" value="ADH_Fe_C"/>
</dbReference>
<evidence type="ECO:0000256" key="4">
    <source>
        <dbReference type="ARBA" id="ARBA00023027"/>
    </source>
</evidence>
<evidence type="ECO:0000313" key="7">
    <source>
        <dbReference type="EMBL" id="AUX40212.1"/>
    </source>
</evidence>
<protein>
    <submittedName>
        <fullName evidence="7">Alcohol dehydrogenase</fullName>
    </submittedName>
</protein>
<dbReference type="Pfam" id="PF25137">
    <property type="entry name" value="ADH_Fe_C"/>
    <property type="match status" value="1"/>
</dbReference>
<feature type="domain" description="Fe-containing alcohol dehydrogenase-like C-terminal" evidence="6">
    <location>
        <begin position="205"/>
        <end position="400"/>
    </location>
</feature>
<evidence type="ECO:0000256" key="3">
    <source>
        <dbReference type="ARBA" id="ARBA00023002"/>
    </source>
</evidence>
<reference evidence="7 8" key="1">
    <citation type="submission" date="2015-09" db="EMBL/GenBank/DDBJ databases">
        <title>Sorangium comparison.</title>
        <authorList>
            <person name="Zaburannyi N."/>
            <person name="Bunk B."/>
            <person name="Overmann J."/>
            <person name="Mueller R."/>
        </authorList>
    </citation>
    <scope>NUCLEOTIDE SEQUENCE [LARGE SCALE GENOMIC DNA]</scope>
    <source>
        <strain evidence="7 8">So ce26</strain>
    </source>
</reference>
<dbReference type="GO" id="GO:0004022">
    <property type="term" value="F:alcohol dehydrogenase (NAD+) activity"/>
    <property type="evidence" value="ECO:0007669"/>
    <property type="project" value="TreeGrafter"/>
</dbReference>
<dbReference type="RefSeq" id="WP_104978057.1">
    <property type="nucleotide sequence ID" value="NZ_CP012673.1"/>
</dbReference>
<dbReference type="Proteomes" id="UP000238348">
    <property type="component" value="Chromosome"/>
</dbReference>
<proteinExistence type="inferred from homology"/>
<sequence length="402" mass="40631">MSSPTTRGIDVAAPDPAAAFEFATATRIVFGAGKLSEVPAAVRGLGGTRALVVTGQRPDRAAPLVAALAAASVDAVSFPVAGEPTVELAAEGTRRAAAERCDVVVALGGGSALDAGKAIAALLANGGDPLDYLEVVGRGKALTRPSAPFVAIPTTAGTGSEVTRNAVLASKEARVKASLRSPHMLPRLAVVDPDLLAGAPPGVLASSGLDALSQLIEPFLSARANPLTDGLAREGIRRSARSLRRAVLDAAGPAERDDLALASLLGGLCLANAGLGAVHGFAAPVGGMFDAPHGAVCAALLPAVLEVNLRALRARRPDHPALPRFDEVAALVTGSGAARAEDGITWVRELCRALAVPGLGRYGMTEADVPAVVERARAASSMKANPLGLTDEELTEIAARSL</sequence>
<feature type="domain" description="Alcohol dehydrogenase iron-type/glycerol dehydrogenase GldA" evidence="5">
    <location>
        <begin position="26"/>
        <end position="193"/>
    </location>
</feature>
<dbReference type="PANTHER" id="PTHR11496">
    <property type="entry name" value="ALCOHOL DEHYDROGENASE"/>
    <property type="match status" value="1"/>
</dbReference>
<keyword evidence="4" id="KW-0520">NAD</keyword>
<dbReference type="PROSITE" id="PS00913">
    <property type="entry name" value="ADH_IRON_1"/>
    <property type="match status" value="1"/>
</dbReference>
<comment type="cofactor">
    <cofactor evidence="1">
        <name>Fe cation</name>
        <dbReference type="ChEBI" id="CHEBI:24875"/>
    </cofactor>
</comment>
<dbReference type="FunFam" id="3.40.50.1970:FF:000003">
    <property type="entry name" value="Alcohol dehydrogenase, iron-containing"/>
    <property type="match status" value="1"/>
</dbReference>
<dbReference type="InterPro" id="IPR018211">
    <property type="entry name" value="ADH_Fe_CS"/>
</dbReference>
<name>A0A2L0ELS5_SORCE</name>
<dbReference type="Pfam" id="PF00465">
    <property type="entry name" value="Fe-ADH"/>
    <property type="match status" value="1"/>
</dbReference>
<gene>
    <name evidence="7" type="primary">adhP</name>
    <name evidence="7" type="ORF">SOCE26_016110</name>
</gene>
<evidence type="ECO:0000256" key="2">
    <source>
        <dbReference type="ARBA" id="ARBA00007358"/>
    </source>
</evidence>